<feature type="transmembrane region" description="Helical" evidence="6">
    <location>
        <begin position="99"/>
        <end position="123"/>
    </location>
</feature>
<evidence type="ECO:0000313" key="9">
    <source>
        <dbReference type="Proteomes" id="UP001427805"/>
    </source>
</evidence>
<organism evidence="8 9">
    <name type="scientific">Sphingomonas rustica</name>
    <dbReference type="NCBI Taxonomy" id="3103142"/>
    <lineage>
        <taxon>Bacteria</taxon>
        <taxon>Pseudomonadati</taxon>
        <taxon>Pseudomonadota</taxon>
        <taxon>Alphaproteobacteria</taxon>
        <taxon>Sphingomonadales</taxon>
        <taxon>Sphingomonadaceae</taxon>
        <taxon>Sphingomonas</taxon>
    </lineage>
</organism>
<accession>A0ABV0B7I2</accession>
<sequence>MTFHHRAVPIVLMAVLIDSIGFGIVMPVLPRLIVELSGATLAGATETGVWMLAAYAAAQFLAGPVMGSLGDTIGRRPVILFSMLAFSVDYALMSVAPTIAWLFLGRVVAGLAGAVYGPANAVLADVTPPEKRGQVFSLMGAAFGIGFILGPALGGLLAEFGHRAPFIAAAALAGVNAIWILVALPETMTAERRRPFVWRQAHIVGAFRPLMDSGAAKWLLLAAFCWQFAHMVYPATWAFWAEIALDWGPREIGWSLAASGLSMALVQGFVTGKAITRFGEERTVVIGMTIAGLVFLSYVFIRQGWLVYLVILPGALQGFVFPSINALLSRSTDASHQGAVQGGMQSLSAIAAILSPLALGYALSIGARNGFPSGNFVAASLLAFVALGIVLSKVLGKLSPRPVA</sequence>
<dbReference type="InterPro" id="IPR036259">
    <property type="entry name" value="MFS_trans_sf"/>
</dbReference>
<evidence type="ECO:0000256" key="3">
    <source>
        <dbReference type="ARBA" id="ARBA00022692"/>
    </source>
</evidence>
<feature type="transmembrane region" description="Helical" evidence="6">
    <location>
        <begin position="49"/>
        <end position="70"/>
    </location>
</feature>
<evidence type="ECO:0000256" key="5">
    <source>
        <dbReference type="ARBA" id="ARBA00023136"/>
    </source>
</evidence>
<dbReference type="InterPro" id="IPR011701">
    <property type="entry name" value="MFS"/>
</dbReference>
<dbReference type="SUPFAM" id="SSF103473">
    <property type="entry name" value="MFS general substrate transporter"/>
    <property type="match status" value="1"/>
</dbReference>
<evidence type="ECO:0000256" key="1">
    <source>
        <dbReference type="ARBA" id="ARBA00004141"/>
    </source>
</evidence>
<evidence type="ECO:0000256" key="2">
    <source>
        <dbReference type="ARBA" id="ARBA00022448"/>
    </source>
</evidence>
<keyword evidence="9" id="KW-1185">Reference proteome</keyword>
<dbReference type="InterPro" id="IPR020846">
    <property type="entry name" value="MFS_dom"/>
</dbReference>
<keyword evidence="4 6" id="KW-1133">Transmembrane helix</keyword>
<keyword evidence="5 6" id="KW-0472">Membrane</keyword>
<gene>
    <name evidence="8" type="ORF">TPR58_07225</name>
</gene>
<feature type="transmembrane region" description="Helical" evidence="6">
    <location>
        <begin position="349"/>
        <end position="367"/>
    </location>
</feature>
<dbReference type="InterPro" id="IPR001958">
    <property type="entry name" value="Tet-R_TetA/multi-R_MdtG-like"/>
</dbReference>
<evidence type="ECO:0000256" key="6">
    <source>
        <dbReference type="SAM" id="Phobius"/>
    </source>
</evidence>
<dbReference type="PRINTS" id="PR01035">
    <property type="entry name" value="TCRTETA"/>
</dbReference>
<feature type="transmembrane region" description="Helical" evidence="6">
    <location>
        <begin position="7"/>
        <end position="29"/>
    </location>
</feature>
<keyword evidence="2" id="KW-0813">Transport</keyword>
<dbReference type="EMBL" id="JBDIZK010000003">
    <property type="protein sequence ID" value="MEN3746953.1"/>
    <property type="molecule type" value="Genomic_DNA"/>
</dbReference>
<feature type="transmembrane region" description="Helical" evidence="6">
    <location>
        <begin position="77"/>
        <end position="93"/>
    </location>
</feature>
<feature type="domain" description="Major facilitator superfamily (MFS) profile" evidence="7">
    <location>
        <begin position="7"/>
        <end position="400"/>
    </location>
</feature>
<dbReference type="PROSITE" id="PS50850">
    <property type="entry name" value="MFS"/>
    <property type="match status" value="1"/>
</dbReference>
<evidence type="ECO:0000259" key="7">
    <source>
        <dbReference type="PROSITE" id="PS50850"/>
    </source>
</evidence>
<comment type="subcellular location">
    <subcellularLocation>
        <location evidence="1">Membrane</location>
        <topology evidence="1">Multi-pass membrane protein</topology>
    </subcellularLocation>
</comment>
<dbReference type="Proteomes" id="UP001427805">
    <property type="component" value="Unassembled WGS sequence"/>
</dbReference>
<feature type="transmembrane region" description="Helical" evidence="6">
    <location>
        <begin position="307"/>
        <end position="328"/>
    </location>
</feature>
<feature type="transmembrane region" description="Helical" evidence="6">
    <location>
        <begin position="164"/>
        <end position="184"/>
    </location>
</feature>
<comment type="caution">
    <text evidence="8">The sequence shown here is derived from an EMBL/GenBank/DDBJ whole genome shotgun (WGS) entry which is preliminary data.</text>
</comment>
<keyword evidence="3 6" id="KW-0812">Transmembrane</keyword>
<feature type="transmembrane region" description="Helical" evidence="6">
    <location>
        <begin position="218"/>
        <end position="240"/>
    </location>
</feature>
<feature type="transmembrane region" description="Helical" evidence="6">
    <location>
        <begin position="135"/>
        <end position="158"/>
    </location>
</feature>
<dbReference type="RefSeq" id="WP_346245944.1">
    <property type="nucleotide sequence ID" value="NZ_JBDIZK010000003.1"/>
</dbReference>
<dbReference type="PANTHER" id="PTHR23504">
    <property type="entry name" value="MAJOR FACILITATOR SUPERFAMILY DOMAIN-CONTAINING PROTEIN 10"/>
    <property type="match status" value="1"/>
</dbReference>
<dbReference type="PANTHER" id="PTHR23504:SF15">
    <property type="entry name" value="MAJOR FACILITATOR SUPERFAMILY (MFS) PROFILE DOMAIN-CONTAINING PROTEIN"/>
    <property type="match status" value="1"/>
</dbReference>
<protein>
    <submittedName>
        <fullName evidence="8">MFS transporter</fullName>
    </submittedName>
</protein>
<reference evidence="8 9" key="1">
    <citation type="submission" date="2024-05" db="EMBL/GenBank/DDBJ databases">
        <title>Sphingomonas sp. HF-S3 16S ribosomal RNA gene Genome sequencing and assembly.</title>
        <authorList>
            <person name="Lee H."/>
        </authorList>
    </citation>
    <scope>NUCLEOTIDE SEQUENCE [LARGE SCALE GENOMIC DNA]</scope>
    <source>
        <strain evidence="8 9">HF-S3</strain>
    </source>
</reference>
<proteinExistence type="predicted"/>
<dbReference type="Pfam" id="PF07690">
    <property type="entry name" value="MFS_1"/>
    <property type="match status" value="1"/>
</dbReference>
<feature type="transmembrane region" description="Helical" evidence="6">
    <location>
        <begin position="373"/>
        <end position="391"/>
    </location>
</feature>
<dbReference type="Gene3D" id="1.20.1250.20">
    <property type="entry name" value="MFS general substrate transporter like domains"/>
    <property type="match status" value="1"/>
</dbReference>
<evidence type="ECO:0000313" key="8">
    <source>
        <dbReference type="EMBL" id="MEN3746953.1"/>
    </source>
</evidence>
<feature type="transmembrane region" description="Helical" evidence="6">
    <location>
        <begin position="252"/>
        <end position="271"/>
    </location>
</feature>
<name>A0ABV0B7I2_9SPHN</name>
<feature type="transmembrane region" description="Helical" evidence="6">
    <location>
        <begin position="283"/>
        <end position="301"/>
    </location>
</feature>
<evidence type="ECO:0000256" key="4">
    <source>
        <dbReference type="ARBA" id="ARBA00022989"/>
    </source>
</evidence>